<keyword evidence="3" id="KW-1185">Reference proteome</keyword>
<reference evidence="4" key="1">
    <citation type="submission" date="2018-09" db="EMBL/GenBank/DDBJ databases">
        <title>Complete Genome Sequencing of Sulfolobus sp. JCM 16834.</title>
        <authorList>
            <person name="Kato S."/>
            <person name="Itoh T."/>
            <person name="Ohkuma M."/>
        </authorList>
    </citation>
    <scope>NUCLEOTIDE SEQUENCE [LARGE SCALE GENOMIC DNA]</scope>
    <source>
        <strain evidence="4">IC-007</strain>
    </source>
</reference>
<evidence type="ECO:0000313" key="3">
    <source>
        <dbReference type="Proteomes" id="UP000322983"/>
    </source>
</evidence>
<evidence type="ECO:0000313" key="1">
    <source>
        <dbReference type="EMBL" id="BBG24906.1"/>
    </source>
</evidence>
<dbReference type="STRING" id="1294262.GCA_001316085_02214"/>
<dbReference type="RefSeq" id="WP_149528728.1">
    <property type="nucleotide sequence ID" value="NZ_AP018929.1"/>
</dbReference>
<proteinExistence type="predicted"/>
<gene>
    <name evidence="1" type="ORF">IC006_2240</name>
    <name evidence="2" type="ORF">IC007_2246</name>
</gene>
<dbReference type="EMBL" id="AP018930">
    <property type="protein sequence ID" value="BBG27692.1"/>
    <property type="molecule type" value="Genomic_DNA"/>
</dbReference>
<dbReference type="OrthoDB" id="38072at2157"/>
<dbReference type="AlphaFoldDB" id="A0A510E587"/>
<organism evidence="2 4">
    <name type="scientific">Sulfuracidifex tepidarius</name>
    <dbReference type="NCBI Taxonomy" id="1294262"/>
    <lineage>
        <taxon>Archaea</taxon>
        <taxon>Thermoproteota</taxon>
        <taxon>Thermoprotei</taxon>
        <taxon>Sulfolobales</taxon>
        <taxon>Sulfolobaceae</taxon>
        <taxon>Sulfuracidifex</taxon>
    </lineage>
</organism>
<dbReference type="GeneID" id="41718561"/>
<evidence type="ECO:0000313" key="2">
    <source>
        <dbReference type="EMBL" id="BBG27692.1"/>
    </source>
</evidence>
<accession>A0A510DXE7</accession>
<dbReference type="InterPro" id="IPR009272">
    <property type="entry name" value="DUF929"/>
</dbReference>
<dbReference type="EMBL" id="AP018929">
    <property type="protein sequence ID" value="BBG24906.1"/>
    <property type="molecule type" value="Genomic_DNA"/>
</dbReference>
<accession>A0A510E587</accession>
<evidence type="ECO:0008006" key="5">
    <source>
        <dbReference type="Google" id="ProtNLM"/>
    </source>
</evidence>
<protein>
    <recommendedName>
        <fullName evidence="5">DUF929 domain-containing protein</fullName>
    </recommendedName>
</protein>
<evidence type="ECO:0000313" key="4">
    <source>
        <dbReference type="Proteomes" id="UP000325030"/>
    </source>
</evidence>
<sequence>MISLKGREKFLILLTLTALIAAAVVPEFLAAYNSDPSGTSSTTYPATSVPVANNQVPPMYATVPSGKFFYASSEDFAPPGQVDVYLVGWLGCHVALSDGWPLYVIMSGFGQLNYTFGTSNPYRPFPNTTGLIFTGYQPYEPDEPVHFYYIYLYNKWMNETADCQPIPEGDLIPVGANETSHFLPTPLYQLVMHYQLDAVFNGTHEPLAILKTHIVTVLIITGPNGTYMAYGPLYNILPLKEANGQYVMEHLYDQKMFSNIWDGVNVIEQTIREAAGTSVNITFSS</sequence>
<dbReference type="Proteomes" id="UP000325030">
    <property type="component" value="Chromosome"/>
</dbReference>
<reference evidence="2 3" key="2">
    <citation type="journal article" date="2020" name="Int. J. Syst. Evol. Microbiol.">
        <title>Sulfuracidifex tepidarius gen. nov., sp. nov. and transfer of Sulfolobus metallicus Huber and Stetter 1992 to the genus Sulfuracidifex as Sulfuracidifex metallicus comb. nov.</title>
        <authorList>
            <person name="Itoh T."/>
            <person name="Miura T."/>
            <person name="Sakai H.D."/>
            <person name="Kato S."/>
            <person name="Ohkuma M."/>
            <person name="Takashina T."/>
        </authorList>
    </citation>
    <scope>NUCLEOTIDE SEQUENCE</scope>
    <source>
        <strain evidence="1 3">IC-006</strain>
        <strain evidence="2">IC-007</strain>
    </source>
</reference>
<dbReference type="Pfam" id="PF06053">
    <property type="entry name" value="DUF929"/>
    <property type="match status" value="1"/>
</dbReference>
<dbReference type="KEGG" id="step:IC006_2240"/>
<dbReference type="Proteomes" id="UP000322983">
    <property type="component" value="Chromosome"/>
</dbReference>
<name>A0A510E587_9CREN</name>